<proteinExistence type="predicted"/>
<name>A0A4Z2IMJ5_9TELE</name>
<organism evidence="1 2">
    <name type="scientific">Liparis tanakae</name>
    <name type="common">Tanaka's snailfish</name>
    <dbReference type="NCBI Taxonomy" id="230148"/>
    <lineage>
        <taxon>Eukaryota</taxon>
        <taxon>Metazoa</taxon>
        <taxon>Chordata</taxon>
        <taxon>Craniata</taxon>
        <taxon>Vertebrata</taxon>
        <taxon>Euteleostomi</taxon>
        <taxon>Actinopterygii</taxon>
        <taxon>Neopterygii</taxon>
        <taxon>Teleostei</taxon>
        <taxon>Neoteleostei</taxon>
        <taxon>Acanthomorphata</taxon>
        <taxon>Eupercaria</taxon>
        <taxon>Perciformes</taxon>
        <taxon>Cottioidei</taxon>
        <taxon>Cottales</taxon>
        <taxon>Liparidae</taxon>
        <taxon>Liparis</taxon>
    </lineage>
</organism>
<keyword evidence="2" id="KW-1185">Reference proteome</keyword>
<sequence>MYLAVIKLDSKLSIGAPRGRLLCGVCIGKARRSLLLRWCCGIFSGVSCCRSDSSSRSYITLCSSRAVRFSSRYCFSSTWTTFCMGSKTRDTTAFTFLINASSVKEEDKRHKRLSWKKSLHYDLHLSKLIAVVLLRRRLAGGLHICLNEALSGGSSVQLL</sequence>
<accession>A0A4Z2IMJ5</accession>
<evidence type="ECO:0000313" key="2">
    <source>
        <dbReference type="Proteomes" id="UP000314294"/>
    </source>
</evidence>
<dbReference type="Proteomes" id="UP000314294">
    <property type="component" value="Unassembled WGS sequence"/>
</dbReference>
<reference evidence="1 2" key="1">
    <citation type="submission" date="2019-03" db="EMBL/GenBank/DDBJ databases">
        <title>First draft genome of Liparis tanakae, snailfish: a comprehensive survey of snailfish specific genes.</title>
        <authorList>
            <person name="Kim W."/>
            <person name="Song I."/>
            <person name="Jeong J.-H."/>
            <person name="Kim D."/>
            <person name="Kim S."/>
            <person name="Ryu S."/>
            <person name="Song J.Y."/>
            <person name="Lee S.K."/>
        </authorList>
    </citation>
    <scope>NUCLEOTIDE SEQUENCE [LARGE SCALE GENOMIC DNA]</scope>
    <source>
        <tissue evidence="1">Muscle</tissue>
    </source>
</reference>
<comment type="caution">
    <text evidence="1">The sequence shown here is derived from an EMBL/GenBank/DDBJ whole genome shotgun (WGS) entry which is preliminary data.</text>
</comment>
<dbReference type="EMBL" id="SRLO01000074">
    <property type="protein sequence ID" value="TNN78373.1"/>
    <property type="molecule type" value="Genomic_DNA"/>
</dbReference>
<protein>
    <submittedName>
        <fullName evidence="1">Uncharacterized protein</fullName>
    </submittedName>
</protein>
<dbReference type="AlphaFoldDB" id="A0A4Z2IMJ5"/>
<evidence type="ECO:0000313" key="1">
    <source>
        <dbReference type="EMBL" id="TNN78373.1"/>
    </source>
</evidence>
<gene>
    <name evidence="1" type="ORF">EYF80_011357</name>
</gene>